<feature type="compositionally biased region" description="Polar residues" evidence="1">
    <location>
        <begin position="8"/>
        <end position="25"/>
    </location>
</feature>
<dbReference type="Gene3D" id="2.30.29.30">
    <property type="entry name" value="Pleckstrin-homology domain (PH domain)/Phosphotyrosine-binding domain (PTB)"/>
    <property type="match status" value="1"/>
</dbReference>
<feature type="region of interest" description="Disordered" evidence="1">
    <location>
        <begin position="1"/>
        <end position="25"/>
    </location>
</feature>
<keyword evidence="2" id="KW-1185">Reference proteome</keyword>
<dbReference type="AlphaFoldDB" id="A0A9J7LYD0"/>
<evidence type="ECO:0000256" key="1">
    <source>
        <dbReference type="SAM" id="MobiDB-lite"/>
    </source>
</evidence>
<dbReference type="OrthoDB" id="10038482at2759"/>
<accession>A0A9J7LYD0</accession>
<dbReference type="PANTHER" id="PTHR11232">
    <property type="entry name" value="PHOSPHOTYROSINE INTERACTION DOMAIN-CONTAINING FAMILY MEMBER"/>
    <property type="match status" value="1"/>
</dbReference>
<proteinExistence type="predicted"/>
<dbReference type="Proteomes" id="UP000001554">
    <property type="component" value="Chromosome 11"/>
</dbReference>
<feature type="compositionally biased region" description="Polar residues" evidence="1">
    <location>
        <begin position="296"/>
        <end position="305"/>
    </location>
</feature>
<feature type="compositionally biased region" description="Pro residues" evidence="1">
    <location>
        <begin position="460"/>
        <end position="469"/>
    </location>
</feature>
<feature type="compositionally biased region" description="Basic and acidic residues" evidence="1">
    <location>
        <begin position="511"/>
        <end position="539"/>
    </location>
</feature>
<feature type="compositionally biased region" description="Basic and acidic residues" evidence="1">
    <location>
        <begin position="332"/>
        <end position="345"/>
    </location>
</feature>
<sequence>MPPHYTHRTNGFLRNQEGFSEETNMAYSPTRRISGYATDTTDDAICPIFHVRYLGRGPVAAAGRDYVSPIVDSLFRQAARKHLPKTTLFISAQGIRVGQPRGGRGAIPVNFVPIHDCLYGAADRIHKEVFSIVVKGTGRGNPFECMSFVCHKSAHSTALALWLNKAFKEAYEVWQTQTVRPAEPRGFERNVRRNPSFQDQPQQYSSVDRGQRRYQRSNSESVYVNGDYRSEPLGEGLFYRGGSNRYSATPVYPQQKRKDSEKEGSGFGSFFRRSKRGSERGSREVVYTPPDHDSTKNSPRRSSFSLPDKAPWKKREKRDEKEKKKKEKEKKKHEDLYTPRGDRFVYRNPELSYSVETLDDVSIQSEDRGRSGRRYLRKQRTQSEERELKPPSPVQKRPLSQLLQPTPFTVALEKKASPEPTKKEAQIPKKRTSTEKSLSDERRQPPKKPSPQPTLEIHSVPPPPPQPAPERPREKPKPQQNGEIDFSGIVDTDAFIDDVFDGIDYDIFSDDDQKLKHERDNSEENVPEKGRDASNKENWPDFSTAYISPTSGRGSQDIPRWTNIFGKTPPPGMSPESGAKFSQYQPKALRGDAADVSRADVQRARQQPTGSERKRHDSEDDGYTSIVVKENEAPVRYSQALNDNEQGSRGKPNGVLNNHYDSKGSGDVKNLYNLVGSKSFWETRVDTGKSMLY</sequence>
<dbReference type="GeneID" id="118426084"/>
<evidence type="ECO:0000313" key="2">
    <source>
        <dbReference type="Proteomes" id="UP000001554"/>
    </source>
</evidence>
<feature type="region of interest" description="Disordered" evidence="1">
    <location>
        <begin position="509"/>
        <end position="667"/>
    </location>
</feature>
<feature type="compositionally biased region" description="Basic and acidic residues" evidence="1">
    <location>
        <begin position="310"/>
        <end position="322"/>
    </location>
</feature>
<dbReference type="InterPro" id="IPR051133">
    <property type="entry name" value="Adapter_Engulfment-Domain"/>
</dbReference>
<feature type="compositionally biased region" description="Basic and acidic residues" evidence="1">
    <location>
        <begin position="412"/>
        <end position="444"/>
    </location>
</feature>
<feature type="compositionally biased region" description="Basic residues" evidence="1">
    <location>
        <begin position="371"/>
        <end position="380"/>
    </location>
</feature>
<dbReference type="OMA" id="FISAQGI"/>
<protein>
    <submittedName>
        <fullName evidence="3">Uncharacterized protein LOC118426084</fullName>
    </submittedName>
</protein>
<feature type="compositionally biased region" description="Polar residues" evidence="1">
    <location>
        <begin position="545"/>
        <end position="554"/>
    </location>
</feature>
<feature type="compositionally biased region" description="Basic and acidic residues" evidence="1">
    <location>
        <begin position="589"/>
        <end position="603"/>
    </location>
</feature>
<feature type="region of interest" description="Disordered" evidence="1">
    <location>
        <begin position="239"/>
        <end position="490"/>
    </location>
</feature>
<reference evidence="2" key="1">
    <citation type="journal article" date="2020" name="Nat. Ecol. Evol.">
        <title>Deeply conserved synteny resolves early events in vertebrate evolution.</title>
        <authorList>
            <person name="Simakov O."/>
            <person name="Marletaz F."/>
            <person name="Yue J.X."/>
            <person name="O'Connell B."/>
            <person name="Jenkins J."/>
            <person name="Brandt A."/>
            <person name="Calef R."/>
            <person name="Tung C.H."/>
            <person name="Huang T.K."/>
            <person name="Schmutz J."/>
            <person name="Satoh N."/>
            <person name="Yu J.K."/>
            <person name="Putnam N.H."/>
            <person name="Green R.E."/>
            <person name="Rokhsar D.S."/>
        </authorList>
    </citation>
    <scope>NUCLEOTIDE SEQUENCE [LARGE SCALE GENOMIC DNA]</scope>
    <source>
        <strain evidence="2">S238N-H82</strain>
    </source>
</reference>
<feature type="compositionally biased region" description="Polar residues" evidence="1">
    <location>
        <begin position="193"/>
        <end position="208"/>
    </location>
</feature>
<dbReference type="InterPro" id="IPR011993">
    <property type="entry name" value="PH-like_dom_sf"/>
</dbReference>
<dbReference type="SUPFAM" id="SSF50729">
    <property type="entry name" value="PH domain-like"/>
    <property type="match status" value="1"/>
</dbReference>
<feature type="region of interest" description="Disordered" evidence="1">
    <location>
        <begin position="184"/>
        <end position="227"/>
    </location>
</feature>
<reference evidence="3" key="2">
    <citation type="submission" date="2025-08" db="UniProtKB">
        <authorList>
            <consortium name="RefSeq"/>
        </authorList>
    </citation>
    <scope>IDENTIFICATION</scope>
    <source>
        <strain evidence="3">S238N-H82</strain>
        <tissue evidence="3">Testes</tissue>
    </source>
</reference>
<dbReference type="KEGG" id="bfo:118426084"/>
<dbReference type="RefSeq" id="XP_035691237.1">
    <property type="nucleotide sequence ID" value="XM_035835344.1"/>
</dbReference>
<evidence type="ECO:0000313" key="3">
    <source>
        <dbReference type="RefSeq" id="XP_035691237.1"/>
    </source>
</evidence>
<name>A0A9J7LYD0_BRAFL</name>
<gene>
    <name evidence="3" type="primary">LOC118426084</name>
</gene>
<dbReference type="PANTHER" id="PTHR11232:SF74">
    <property type="entry name" value="PTB DOMAIN-CONTAINING ADAPTER PROTEIN CED-6-LIKE PROTEIN"/>
    <property type="match status" value="1"/>
</dbReference>
<dbReference type="CDD" id="cd13160">
    <property type="entry name" value="PTB_LDLRAP_insect-like"/>
    <property type="match status" value="1"/>
</dbReference>
<organism evidence="2 3">
    <name type="scientific">Branchiostoma floridae</name>
    <name type="common">Florida lancelet</name>
    <name type="synonym">Amphioxus</name>
    <dbReference type="NCBI Taxonomy" id="7739"/>
    <lineage>
        <taxon>Eukaryota</taxon>
        <taxon>Metazoa</taxon>
        <taxon>Chordata</taxon>
        <taxon>Cephalochordata</taxon>
        <taxon>Leptocardii</taxon>
        <taxon>Amphioxiformes</taxon>
        <taxon>Branchiostomatidae</taxon>
        <taxon>Branchiostoma</taxon>
    </lineage>
</organism>